<dbReference type="AlphaFoldDB" id="A0A6S6QVT9"/>
<accession>A0A6S6QVT9</accession>
<dbReference type="Proteomes" id="UP000515561">
    <property type="component" value="Chromosome"/>
</dbReference>
<protein>
    <submittedName>
        <fullName evidence="1">Membrane protein</fullName>
    </submittedName>
</protein>
<dbReference type="RefSeq" id="WP_184095600.1">
    <property type="nucleotide sequence ID" value="NZ_AP023367.1"/>
</dbReference>
<gene>
    <name evidence="1" type="ORF">acsn021_07580</name>
</gene>
<sequence>MELTKKGLTGFQLKYLAMILMVLDHIHYFFEFTGKIPIWFTMLGRVSAPLFLFCVLEGFIHTHNRKKYFLQIYSIAIVMGLIMFSFVFFGLQRPDGFYPQNQMLATLSILLVILQGIDWCSKKQWGKGLAAIIIPIILPFVAIFIGSKINSAWFVINLLNFSILPLHTWIMDGGTYFIFQGVLMYIFRKNRKVQAFVFVASTLILYGVLPLVTMEGITLEILLTKAFEWMSIFAAIPMLLYNGERGKGNKKFFYWFYPGHVYALCALSYILFYMLN</sequence>
<evidence type="ECO:0000313" key="2">
    <source>
        <dbReference type="Proteomes" id="UP000515561"/>
    </source>
</evidence>
<dbReference type="KEGG" id="acel:acsn021_07580"/>
<dbReference type="Pfam" id="PF05857">
    <property type="entry name" value="TraX"/>
    <property type="match status" value="1"/>
</dbReference>
<dbReference type="InterPro" id="IPR008875">
    <property type="entry name" value="TraX"/>
</dbReference>
<dbReference type="EMBL" id="AP023367">
    <property type="protein sequence ID" value="BCJ93189.1"/>
    <property type="molecule type" value="Genomic_DNA"/>
</dbReference>
<reference evidence="1 2" key="1">
    <citation type="journal article" date="2016" name="Int. J. Syst. Evol. Microbiol.">
        <title>Descriptions of Anaerotaenia torta gen. nov., sp. nov. and Anaerocolumna cellulosilytica gen. nov., sp. nov. isolated from a methanogenic reactor of cattle waste.</title>
        <authorList>
            <person name="Uek A."/>
            <person name="Ohtaki Y."/>
            <person name="Kaku N."/>
            <person name="Ueki K."/>
        </authorList>
    </citation>
    <scope>NUCLEOTIDE SEQUENCE [LARGE SCALE GENOMIC DNA]</scope>
    <source>
        <strain evidence="1 2">SN021</strain>
    </source>
</reference>
<organism evidence="1 2">
    <name type="scientific">Anaerocolumna cellulosilytica</name>
    <dbReference type="NCBI Taxonomy" id="433286"/>
    <lineage>
        <taxon>Bacteria</taxon>
        <taxon>Bacillati</taxon>
        <taxon>Bacillota</taxon>
        <taxon>Clostridia</taxon>
        <taxon>Lachnospirales</taxon>
        <taxon>Lachnospiraceae</taxon>
        <taxon>Anaerocolumna</taxon>
    </lineage>
</organism>
<name>A0A6S6QVT9_9FIRM</name>
<proteinExistence type="predicted"/>
<evidence type="ECO:0000313" key="1">
    <source>
        <dbReference type="EMBL" id="BCJ93189.1"/>
    </source>
</evidence>
<keyword evidence="2" id="KW-1185">Reference proteome</keyword>